<dbReference type="GeneID" id="76835217"/>
<protein>
    <submittedName>
        <fullName evidence="1">Uncharacterized protein</fullName>
    </submittedName>
</protein>
<dbReference type="AlphaFoldDB" id="A0A9X9S2Z4"/>
<dbReference type="KEGG" id="mou:OU421_08905"/>
<dbReference type="Proteomes" id="UP001163096">
    <property type="component" value="Chromosome"/>
</dbReference>
<name>A0A9X9S2Z4_METOG</name>
<sequence length="74" mass="8361">MQIRLQRHRRGYNGAQGEGVRRHAALTRHPGSYVLSPVVGEGAAVYYSREQRASLCEACYARLVREWNMSEGVV</sequence>
<dbReference type="EMBL" id="CP113361">
    <property type="protein sequence ID" value="WAI00547.1"/>
    <property type="molecule type" value="Genomic_DNA"/>
</dbReference>
<organism evidence="1 2">
    <name type="scientific">Methanogenium organophilum</name>
    <dbReference type="NCBI Taxonomy" id="2199"/>
    <lineage>
        <taxon>Archaea</taxon>
        <taxon>Methanobacteriati</taxon>
        <taxon>Methanobacteriota</taxon>
        <taxon>Stenosarchaea group</taxon>
        <taxon>Methanomicrobia</taxon>
        <taxon>Methanomicrobiales</taxon>
        <taxon>Methanomicrobiaceae</taxon>
        <taxon>Methanogenium</taxon>
    </lineage>
</organism>
<accession>A0A9X9S2Z4</accession>
<evidence type="ECO:0000313" key="2">
    <source>
        <dbReference type="Proteomes" id="UP001163096"/>
    </source>
</evidence>
<proteinExistence type="predicted"/>
<gene>
    <name evidence="1" type="ORF">OU421_08905</name>
</gene>
<dbReference type="RefSeq" id="WP_268185749.1">
    <property type="nucleotide sequence ID" value="NZ_CP113361.1"/>
</dbReference>
<reference evidence="1" key="1">
    <citation type="submission" date="2022-11" db="EMBL/GenBank/DDBJ databases">
        <title>Complete genome sequence of Methanogenium organophilum DSM 3596.</title>
        <authorList>
            <person name="Chen S.-C."/>
            <person name="Lai S.-J."/>
            <person name="You Y.-T."/>
        </authorList>
    </citation>
    <scope>NUCLEOTIDE SEQUENCE</scope>
    <source>
        <strain evidence="1">DSM 3596</strain>
    </source>
</reference>
<evidence type="ECO:0000313" key="1">
    <source>
        <dbReference type="EMBL" id="WAI00547.1"/>
    </source>
</evidence>
<keyword evidence="2" id="KW-1185">Reference proteome</keyword>